<feature type="region of interest" description="Disordered" evidence="1">
    <location>
        <begin position="185"/>
        <end position="230"/>
    </location>
</feature>
<gene>
    <name evidence="2" type="ORF">PAXRUDRAFT_20906</name>
</gene>
<protein>
    <submittedName>
        <fullName evidence="2">Uncharacterized protein</fullName>
    </submittedName>
</protein>
<dbReference type="InParanoid" id="A0A0D0CRH8"/>
<dbReference type="HOGENOM" id="CLU_657376_0_0_1"/>
<reference evidence="3" key="2">
    <citation type="submission" date="2015-01" db="EMBL/GenBank/DDBJ databases">
        <title>Evolutionary Origins and Diversification of the Mycorrhizal Mutualists.</title>
        <authorList>
            <consortium name="DOE Joint Genome Institute"/>
            <consortium name="Mycorrhizal Genomics Consortium"/>
            <person name="Kohler A."/>
            <person name="Kuo A."/>
            <person name="Nagy L.G."/>
            <person name="Floudas D."/>
            <person name="Copeland A."/>
            <person name="Barry K.W."/>
            <person name="Cichocki N."/>
            <person name="Veneault-Fourrey C."/>
            <person name="LaButti K."/>
            <person name="Lindquist E.A."/>
            <person name="Lipzen A."/>
            <person name="Lundell T."/>
            <person name="Morin E."/>
            <person name="Murat C."/>
            <person name="Riley R."/>
            <person name="Ohm R."/>
            <person name="Sun H."/>
            <person name="Tunlid A."/>
            <person name="Henrissat B."/>
            <person name="Grigoriev I.V."/>
            <person name="Hibbett D.S."/>
            <person name="Martin F."/>
        </authorList>
    </citation>
    <scope>NUCLEOTIDE SEQUENCE [LARGE SCALE GENOMIC DNA]</scope>
    <source>
        <strain evidence="3">Ve08.2h10</strain>
    </source>
</reference>
<name>A0A0D0CRH8_9AGAM</name>
<feature type="region of interest" description="Disordered" evidence="1">
    <location>
        <begin position="305"/>
        <end position="375"/>
    </location>
</feature>
<organism evidence="2 3">
    <name type="scientific">Paxillus rubicundulus Ve08.2h10</name>
    <dbReference type="NCBI Taxonomy" id="930991"/>
    <lineage>
        <taxon>Eukaryota</taxon>
        <taxon>Fungi</taxon>
        <taxon>Dikarya</taxon>
        <taxon>Basidiomycota</taxon>
        <taxon>Agaricomycotina</taxon>
        <taxon>Agaricomycetes</taxon>
        <taxon>Agaricomycetidae</taxon>
        <taxon>Boletales</taxon>
        <taxon>Paxilineae</taxon>
        <taxon>Paxillaceae</taxon>
        <taxon>Paxillus</taxon>
    </lineage>
</organism>
<evidence type="ECO:0000256" key="1">
    <source>
        <dbReference type="SAM" id="MobiDB-lite"/>
    </source>
</evidence>
<proteinExistence type="predicted"/>
<evidence type="ECO:0000313" key="3">
    <source>
        <dbReference type="Proteomes" id="UP000054538"/>
    </source>
</evidence>
<feature type="compositionally biased region" description="Pro residues" evidence="1">
    <location>
        <begin position="123"/>
        <end position="134"/>
    </location>
</feature>
<dbReference type="STRING" id="930991.A0A0D0CRH8"/>
<feature type="region of interest" description="Disordered" evidence="1">
    <location>
        <begin position="12"/>
        <end position="134"/>
    </location>
</feature>
<keyword evidence="3" id="KW-1185">Reference proteome</keyword>
<sequence length="418" mass="43073">MLTVHLGFDGVDIPLPSRSFARSSIPPTPQSLQPKAGPAGLDPGAEGSGLDAQHPDPEHGSGGLAQAGHDNADAPRPLPDLDPGVAIAVTPSPHTTVSPAVESDRSASPRPSATPTTSQPLLPGIPRPSPLSLIPPPPVATLPVIPRAPAPPIRIPSPGSTSAAVRLPLPASPWSLAPPITILSPVTTHSSPRSNILTTPESEPQQPSPAGGSGGQPDVDMPAGAGQSPGALGAMKEIQELPHLAIIDVDTTPTTDILDDGEVTFPEPSTTLTVDSTVTVAEVQGVPEPSTPPALTVQVPRHLRSTRALPGKQQPVLIETSDLRPDKEAMLSNGRRRPPQSEKLSNGRHARQRPQEATDGLGSDGGSATPIIGDGHIRRRPAAILAIPYGSSLTSTVYSTRFSHIPVCALHPGPPRIL</sequence>
<feature type="compositionally biased region" description="Polar residues" evidence="1">
    <location>
        <begin position="109"/>
        <end position="119"/>
    </location>
</feature>
<accession>A0A0D0CRH8</accession>
<dbReference type="AlphaFoldDB" id="A0A0D0CRH8"/>
<dbReference type="Proteomes" id="UP000054538">
    <property type="component" value="Unassembled WGS sequence"/>
</dbReference>
<feature type="compositionally biased region" description="Polar residues" evidence="1">
    <location>
        <begin position="185"/>
        <end position="201"/>
    </location>
</feature>
<reference evidence="2 3" key="1">
    <citation type="submission" date="2014-04" db="EMBL/GenBank/DDBJ databases">
        <authorList>
            <consortium name="DOE Joint Genome Institute"/>
            <person name="Kuo A."/>
            <person name="Kohler A."/>
            <person name="Jargeat P."/>
            <person name="Nagy L.G."/>
            <person name="Floudas D."/>
            <person name="Copeland A."/>
            <person name="Barry K.W."/>
            <person name="Cichocki N."/>
            <person name="Veneault-Fourrey C."/>
            <person name="LaButti K."/>
            <person name="Lindquist E.A."/>
            <person name="Lipzen A."/>
            <person name="Lundell T."/>
            <person name="Morin E."/>
            <person name="Murat C."/>
            <person name="Sun H."/>
            <person name="Tunlid A."/>
            <person name="Henrissat B."/>
            <person name="Grigoriev I.V."/>
            <person name="Hibbett D.S."/>
            <person name="Martin F."/>
            <person name="Nordberg H.P."/>
            <person name="Cantor M.N."/>
            <person name="Hua S.X."/>
        </authorList>
    </citation>
    <scope>NUCLEOTIDE SEQUENCE [LARGE SCALE GENOMIC DNA]</scope>
    <source>
        <strain evidence="2 3">Ve08.2h10</strain>
    </source>
</reference>
<dbReference type="EMBL" id="KN829799">
    <property type="protein sequence ID" value="KIK73396.1"/>
    <property type="molecule type" value="Genomic_DNA"/>
</dbReference>
<evidence type="ECO:0000313" key="2">
    <source>
        <dbReference type="EMBL" id="KIK73396.1"/>
    </source>
</evidence>